<proteinExistence type="predicted"/>
<evidence type="ECO:0000256" key="1">
    <source>
        <dbReference type="SAM" id="Phobius"/>
    </source>
</evidence>
<evidence type="ECO:0000313" key="2">
    <source>
        <dbReference type="EMBL" id="MDI9857948.1"/>
    </source>
</evidence>
<keyword evidence="1" id="KW-1133">Transmembrane helix</keyword>
<organism evidence="2 3">
    <name type="scientific">Flectobacillus roseus</name>
    <dbReference type="NCBI Taxonomy" id="502259"/>
    <lineage>
        <taxon>Bacteria</taxon>
        <taxon>Pseudomonadati</taxon>
        <taxon>Bacteroidota</taxon>
        <taxon>Cytophagia</taxon>
        <taxon>Cytophagales</taxon>
        <taxon>Flectobacillaceae</taxon>
        <taxon>Flectobacillus</taxon>
    </lineage>
</organism>
<keyword evidence="1" id="KW-0472">Membrane</keyword>
<dbReference type="EMBL" id="JASHIF010000002">
    <property type="protein sequence ID" value="MDI9857948.1"/>
    <property type="molecule type" value="Genomic_DNA"/>
</dbReference>
<name>A0ABT6Y302_9BACT</name>
<evidence type="ECO:0000313" key="3">
    <source>
        <dbReference type="Proteomes" id="UP001236507"/>
    </source>
</evidence>
<sequence length="63" mass="6947">MQAITSLLSSLFSSSTDTADAEMQQRIAILEEKVAKQKVTNFILYSLVLVFGIVTIVSIVKKK</sequence>
<gene>
    <name evidence="2" type="ORF">QM524_01880</name>
</gene>
<comment type="caution">
    <text evidence="2">The sequence shown here is derived from an EMBL/GenBank/DDBJ whole genome shotgun (WGS) entry which is preliminary data.</text>
</comment>
<accession>A0ABT6Y302</accession>
<evidence type="ECO:0008006" key="4">
    <source>
        <dbReference type="Google" id="ProtNLM"/>
    </source>
</evidence>
<reference evidence="2 3" key="1">
    <citation type="submission" date="2023-05" db="EMBL/GenBank/DDBJ databases">
        <title>Novel species of genus Flectobacillus isolated from stream in China.</title>
        <authorList>
            <person name="Lu H."/>
        </authorList>
    </citation>
    <scope>NUCLEOTIDE SEQUENCE [LARGE SCALE GENOMIC DNA]</scope>
    <source>
        <strain evidence="2 3">KCTC 42575</strain>
    </source>
</reference>
<keyword evidence="1" id="KW-0812">Transmembrane</keyword>
<dbReference type="Proteomes" id="UP001236507">
    <property type="component" value="Unassembled WGS sequence"/>
</dbReference>
<feature type="transmembrane region" description="Helical" evidence="1">
    <location>
        <begin position="42"/>
        <end position="60"/>
    </location>
</feature>
<dbReference type="RefSeq" id="WP_283343223.1">
    <property type="nucleotide sequence ID" value="NZ_JASHIF010000002.1"/>
</dbReference>
<protein>
    <recommendedName>
        <fullName evidence="4">Holin-like toxin</fullName>
    </recommendedName>
</protein>
<keyword evidence="3" id="KW-1185">Reference proteome</keyword>